<dbReference type="InterPro" id="IPR001021">
    <property type="entry name" value="Ribosomal_bL25_long"/>
</dbReference>
<dbReference type="EMBL" id="JAFKGL010000012">
    <property type="protein sequence ID" value="MBN9412706.1"/>
    <property type="molecule type" value="Genomic_DNA"/>
</dbReference>
<proteinExistence type="inferred from homology"/>
<evidence type="ECO:0000256" key="1">
    <source>
        <dbReference type="ARBA" id="ARBA00022730"/>
    </source>
</evidence>
<dbReference type="InterPro" id="IPR037121">
    <property type="entry name" value="Ribosomal_bL25_C"/>
</dbReference>
<dbReference type="GO" id="GO:0008097">
    <property type="term" value="F:5S rRNA binding"/>
    <property type="evidence" value="ECO:0007669"/>
    <property type="project" value="InterPro"/>
</dbReference>
<dbReference type="SUPFAM" id="SSF50715">
    <property type="entry name" value="Ribosomal protein L25-like"/>
    <property type="match status" value="1"/>
</dbReference>
<feature type="domain" description="Large ribosomal subunit protein bL25 beta" evidence="8">
    <location>
        <begin position="102"/>
        <end position="187"/>
    </location>
</feature>
<dbReference type="GO" id="GO:0022625">
    <property type="term" value="C:cytosolic large ribosomal subunit"/>
    <property type="evidence" value="ECO:0007669"/>
    <property type="project" value="TreeGrafter"/>
</dbReference>
<feature type="domain" description="Large ribosomal subunit protein bL25 L25" evidence="7">
    <location>
        <begin position="9"/>
        <end position="94"/>
    </location>
</feature>
<evidence type="ECO:0000256" key="6">
    <source>
        <dbReference type="SAM" id="MobiDB-lite"/>
    </source>
</evidence>
<dbReference type="PANTHER" id="PTHR33284">
    <property type="entry name" value="RIBOSOMAL PROTEIN L25/GLN-TRNA SYNTHETASE, ANTI-CODON-BINDING DOMAIN-CONTAINING PROTEIN"/>
    <property type="match status" value="1"/>
</dbReference>
<evidence type="ECO:0000313" key="10">
    <source>
        <dbReference type="Proteomes" id="UP000664414"/>
    </source>
</evidence>
<organism evidence="9 10">
    <name type="scientific">Candidatus Paracaedimonas acanthamoebae</name>
    <dbReference type="NCBI Taxonomy" id="244581"/>
    <lineage>
        <taxon>Bacteria</taxon>
        <taxon>Pseudomonadati</taxon>
        <taxon>Pseudomonadota</taxon>
        <taxon>Alphaproteobacteria</taxon>
        <taxon>Holosporales</taxon>
        <taxon>Caedimonadaceae</taxon>
        <taxon>Candidatus Paracaedimonas</taxon>
    </lineage>
</organism>
<dbReference type="AlphaFoldDB" id="A0A8J7TSU2"/>
<dbReference type="Proteomes" id="UP000664414">
    <property type="component" value="Unassembled WGS sequence"/>
</dbReference>
<dbReference type="Pfam" id="PF01386">
    <property type="entry name" value="Ribosomal_L25p"/>
    <property type="match status" value="1"/>
</dbReference>
<evidence type="ECO:0000256" key="2">
    <source>
        <dbReference type="ARBA" id="ARBA00022884"/>
    </source>
</evidence>
<evidence type="ECO:0000256" key="3">
    <source>
        <dbReference type="ARBA" id="ARBA00022980"/>
    </source>
</evidence>
<comment type="similarity">
    <text evidence="5">Belongs to the bacterial ribosomal protein bL25 family. CTC subfamily.</text>
</comment>
<dbReference type="InterPro" id="IPR020930">
    <property type="entry name" value="Ribosomal_uL5_bac-type"/>
</dbReference>
<keyword evidence="1 5" id="KW-0699">rRNA-binding</keyword>
<dbReference type="Pfam" id="PF14693">
    <property type="entry name" value="Ribosomal_TL5_C"/>
    <property type="match status" value="1"/>
</dbReference>
<dbReference type="NCBIfam" id="NF004612">
    <property type="entry name" value="PRK05943.1"/>
    <property type="match status" value="1"/>
</dbReference>
<accession>A0A8J7TSU2</accession>
<evidence type="ECO:0000259" key="7">
    <source>
        <dbReference type="Pfam" id="PF01386"/>
    </source>
</evidence>
<dbReference type="InterPro" id="IPR020057">
    <property type="entry name" value="Ribosomal_bL25_b-dom"/>
</dbReference>
<dbReference type="HAMAP" id="MF_01334">
    <property type="entry name" value="Ribosomal_bL25_CTC"/>
    <property type="match status" value="1"/>
</dbReference>
<dbReference type="CDD" id="cd00495">
    <property type="entry name" value="Ribosomal_L25_TL5_CTC"/>
    <property type="match status" value="1"/>
</dbReference>
<comment type="caution">
    <text evidence="9">The sequence shown here is derived from an EMBL/GenBank/DDBJ whole genome shotgun (WGS) entry which is preliminary data.</text>
</comment>
<evidence type="ECO:0000313" key="9">
    <source>
        <dbReference type="EMBL" id="MBN9412706.1"/>
    </source>
</evidence>
<dbReference type="GO" id="GO:0006412">
    <property type="term" value="P:translation"/>
    <property type="evidence" value="ECO:0007669"/>
    <property type="project" value="UniProtKB-UniRule"/>
</dbReference>
<comment type="function">
    <text evidence="5">This is one of the proteins that binds to the 5S RNA in the ribosome where it forms part of the central protuberance.</text>
</comment>
<dbReference type="InterPro" id="IPR020056">
    <property type="entry name" value="Rbsml_bL25/Gln-tRNA_synth_N"/>
</dbReference>
<dbReference type="NCBIfam" id="NF004128">
    <property type="entry name" value="PRK05618.1-2"/>
    <property type="match status" value="1"/>
</dbReference>
<gene>
    <name evidence="5" type="primary">rplY</name>
    <name evidence="5" type="synonym">ctc</name>
    <name evidence="9" type="ORF">J0H12_02110</name>
</gene>
<dbReference type="Gene3D" id="2.170.120.20">
    <property type="entry name" value="Ribosomal protein L25, beta domain"/>
    <property type="match status" value="1"/>
</dbReference>
<evidence type="ECO:0000256" key="4">
    <source>
        <dbReference type="ARBA" id="ARBA00023274"/>
    </source>
</evidence>
<dbReference type="InterPro" id="IPR011035">
    <property type="entry name" value="Ribosomal_bL25/Gln-tRNA_synth"/>
</dbReference>
<dbReference type="PANTHER" id="PTHR33284:SF1">
    <property type="entry name" value="RIBOSOMAL PROTEIN L25_GLN-TRNA SYNTHETASE, ANTI-CODON-BINDING DOMAIN-CONTAINING PROTEIN"/>
    <property type="match status" value="1"/>
</dbReference>
<name>A0A8J7TSU2_9PROT</name>
<dbReference type="Gene3D" id="2.40.240.10">
    <property type="entry name" value="Ribosomal Protein L25, Chain P"/>
    <property type="match status" value="1"/>
</dbReference>
<evidence type="ECO:0000256" key="5">
    <source>
        <dbReference type="HAMAP-Rule" id="MF_01334"/>
    </source>
</evidence>
<feature type="region of interest" description="Disordered" evidence="6">
    <location>
        <begin position="1"/>
        <end position="22"/>
    </location>
</feature>
<dbReference type="GO" id="GO:0003735">
    <property type="term" value="F:structural constituent of ribosome"/>
    <property type="evidence" value="ECO:0007669"/>
    <property type="project" value="InterPro"/>
</dbReference>
<protein>
    <recommendedName>
        <fullName evidence="5">Large ribosomal subunit protein bL25</fullName>
    </recommendedName>
    <alternativeName>
        <fullName evidence="5">General stress protein CTC</fullName>
    </alternativeName>
</protein>
<sequence>MTAVGNFRVETRDNSGRGASRALRNQNKIPGILYGGDKENVLLTVDPRDVLKGLHQAGFYSTIFELDLNSKTEKALVRDVQFHPVTDNPIHIDFWRVTKDSKIHLSIPVVFINENKCPGIKHGGNLNVVLHTLDVTCLADNIPEQITVDLEGLEIGASVHTASIDLPKGVTVTHLERDSTLATIVPPTVQTEGAAGSS</sequence>
<keyword evidence="3 5" id="KW-0689">Ribosomal protein</keyword>
<keyword evidence="4 5" id="KW-0687">Ribonucleoprotein</keyword>
<comment type="subunit">
    <text evidence="5">Part of the 50S ribosomal subunit; part of the 5S rRNA/L5/L18/L25 subcomplex. Contacts the 5S rRNA. Binds to the 5S rRNA independently of L5 and L18.</text>
</comment>
<dbReference type="InterPro" id="IPR029751">
    <property type="entry name" value="Ribosomal_L25_dom"/>
</dbReference>
<evidence type="ECO:0000259" key="8">
    <source>
        <dbReference type="Pfam" id="PF14693"/>
    </source>
</evidence>
<keyword evidence="2 5" id="KW-0694">RNA-binding</keyword>
<reference evidence="9" key="1">
    <citation type="submission" date="2021-02" db="EMBL/GenBank/DDBJ databases">
        <title>Thiocyanate and organic carbon inputs drive convergent selection for specific autotrophic Afipia and Thiobacillus strains within complex microbiomes.</title>
        <authorList>
            <person name="Huddy R.J."/>
            <person name="Sachdeva R."/>
            <person name="Kadzinga F."/>
            <person name="Kantor R.S."/>
            <person name="Harrison S.T.L."/>
            <person name="Banfield J.F."/>
        </authorList>
    </citation>
    <scope>NUCLEOTIDE SEQUENCE</scope>
    <source>
        <strain evidence="9">SCN18_10_11_15_R4_P_38_20</strain>
    </source>
</reference>
<dbReference type="NCBIfam" id="TIGR00731">
    <property type="entry name" value="bL25_bact_ctc"/>
    <property type="match status" value="1"/>
</dbReference>